<organism evidence="2 3">
    <name type="scientific">Penicillium alfredii</name>
    <dbReference type="NCBI Taxonomy" id="1506179"/>
    <lineage>
        <taxon>Eukaryota</taxon>
        <taxon>Fungi</taxon>
        <taxon>Dikarya</taxon>
        <taxon>Ascomycota</taxon>
        <taxon>Pezizomycotina</taxon>
        <taxon>Eurotiomycetes</taxon>
        <taxon>Eurotiomycetidae</taxon>
        <taxon>Eurotiales</taxon>
        <taxon>Aspergillaceae</taxon>
        <taxon>Penicillium</taxon>
    </lineage>
</organism>
<dbReference type="OrthoDB" id="5429163at2759"/>
<accession>A0A9W9FAG3</accession>
<dbReference type="AlphaFoldDB" id="A0A9W9FAG3"/>
<dbReference type="SUPFAM" id="SSF54060">
    <property type="entry name" value="His-Me finger endonucleases"/>
    <property type="match status" value="1"/>
</dbReference>
<reference evidence="2" key="2">
    <citation type="journal article" date="2023" name="IMA Fungus">
        <title>Comparative genomic study of the Penicillium genus elucidates a diverse pangenome and 15 lateral gene transfer events.</title>
        <authorList>
            <person name="Petersen C."/>
            <person name="Sorensen T."/>
            <person name="Nielsen M.R."/>
            <person name="Sondergaard T.E."/>
            <person name="Sorensen J.L."/>
            <person name="Fitzpatrick D.A."/>
            <person name="Frisvad J.C."/>
            <person name="Nielsen K.L."/>
        </authorList>
    </citation>
    <scope>NUCLEOTIDE SEQUENCE</scope>
    <source>
        <strain evidence="2">IBT 34128</strain>
    </source>
</reference>
<dbReference type="InterPro" id="IPR008704">
    <property type="entry name" value="Endonuclease_Zinc-binding_loop"/>
</dbReference>
<dbReference type="InterPro" id="IPR044925">
    <property type="entry name" value="His-Me_finger_sf"/>
</dbReference>
<gene>
    <name evidence="2" type="ORF">NUU61_005846</name>
</gene>
<keyword evidence="3" id="KW-1185">Reference proteome</keyword>
<protein>
    <recommendedName>
        <fullName evidence="1">Zinc-binding loop region of homing endonuclease domain-containing protein</fullName>
    </recommendedName>
</protein>
<proteinExistence type="predicted"/>
<dbReference type="Proteomes" id="UP001141434">
    <property type="component" value="Unassembled WGS sequence"/>
</dbReference>
<dbReference type="GeneID" id="81395596"/>
<evidence type="ECO:0000313" key="2">
    <source>
        <dbReference type="EMBL" id="KAJ5096490.1"/>
    </source>
</evidence>
<name>A0A9W9FAG3_9EURO</name>
<dbReference type="InterPro" id="IPR044930">
    <property type="entry name" value="Homing_endonuclease_His-Me"/>
</dbReference>
<dbReference type="EMBL" id="JAPMSZ010000007">
    <property type="protein sequence ID" value="KAJ5096490.1"/>
    <property type="molecule type" value="Genomic_DNA"/>
</dbReference>
<dbReference type="Gene3D" id="3.90.75.10">
    <property type="entry name" value="Homing Intron 3 (I-ppo) Encoded Endonuclease, Chain A"/>
    <property type="match status" value="1"/>
</dbReference>
<dbReference type="GO" id="GO:0004519">
    <property type="term" value="F:endonuclease activity"/>
    <property type="evidence" value="ECO:0007669"/>
    <property type="project" value="InterPro"/>
</dbReference>
<dbReference type="Pfam" id="PF05551">
    <property type="entry name" value="zf-His_Me_endon"/>
    <property type="match status" value="1"/>
</dbReference>
<evidence type="ECO:0000313" key="3">
    <source>
        <dbReference type="Proteomes" id="UP001141434"/>
    </source>
</evidence>
<sequence>MRWLNQLIDSPVLQPALLNLAAKIQDTEETSNGCVQVTGKDERFRPQIDRRLREQARPQFPELPERFAPYHISLACAGRHVPTTNLPAYPAELRKVKEKRSARASLGNEKDACWVTSHLCHNRRCINPDHLEWEPSWMNRLRDNCPGGDACVYRPRLCLAPHRHPEELVDWTKYWHVEP</sequence>
<evidence type="ECO:0000259" key="1">
    <source>
        <dbReference type="Pfam" id="PF05551"/>
    </source>
</evidence>
<reference evidence="2" key="1">
    <citation type="submission" date="2022-11" db="EMBL/GenBank/DDBJ databases">
        <authorList>
            <person name="Petersen C."/>
        </authorList>
    </citation>
    <scope>NUCLEOTIDE SEQUENCE</scope>
    <source>
        <strain evidence="2">IBT 34128</strain>
    </source>
</reference>
<feature type="domain" description="Zinc-binding loop region of homing endonuclease" evidence="1">
    <location>
        <begin position="70"/>
        <end position="152"/>
    </location>
</feature>
<dbReference type="RefSeq" id="XP_056512041.1">
    <property type="nucleotide sequence ID" value="XM_056656428.1"/>
</dbReference>
<comment type="caution">
    <text evidence="2">The sequence shown here is derived from an EMBL/GenBank/DDBJ whole genome shotgun (WGS) entry which is preliminary data.</text>
</comment>